<keyword evidence="7" id="KW-1185">Reference proteome</keyword>
<evidence type="ECO:0000313" key="6">
    <source>
        <dbReference type="EMBL" id="MBO2990646.1"/>
    </source>
</evidence>
<evidence type="ECO:0000256" key="1">
    <source>
        <dbReference type="ARBA" id="ARBA00023015"/>
    </source>
</evidence>
<dbReference type="Proteomes" id="UP000668403">
    <property type="component" value="Unassembled WGS sequence"/>
</dbReference>
<dbReference type="GO" id="GO:0003700">
    <property type="term" value="F:DNA-binding transcription factor activity"/>
    <property type="evidence" value="ECO:0007669"/>
    <property type="project" value="TreeGrafter"/>
</dbReference>
<keyword evidence="3" id="KW-0804">Transcription</keyword>
<name>A0A939QEX8_9MICO</name>
<dbReference type="InterPro" id="IPR001647">
    <property type="entry name" value="HTH_TetR"/>
</dbReference>
<dbReference type="InterPro" id="IPR009057">
    <property type="entry name" value="Homeodomain-like_sf"/>
</dbReference>
<keyword evidence="1" id="KW-0805">Transcription regulation</keyword>
<dbReference type="SUPFAM" id="SSF46689">
    <property type="entry name" value="Homeodomain-like"/>
    <property type="match status" value="1"/>
</dbReference>
<dbReference type="InterPro" id="IPR036271">
    <property type="entry name" value="Tet_transcr_reg_TetR-rel_C_sf"/>
</dbReference>
<dbReference type="GO" id="GO:0000976">
    <property type="term" value="F:transcription cis-regulatory region binding"/>
    <property type="evidence" value="ECO:0007669"/>
    <property type="project" value="TreeGrafter"/>
</dbReference>
<dbReference type="RefSeq" id="WP_208239800.1">
    <property type="nucleotide sequence ID" value="NZ_BAAAQU010000002.1"/>
</dbReference>
<dbReference type="PANTHER" id="PTHR30055:SF148">
    <property type="entry name" value="TETR-FAMILY TRANSCRIPTIONAL REGULATOR"/>
    <property type="match status" value="1"/>
</dbReference>
<keyword evidence="2 4" id="KW-0238">DNA-binding</keyword>
<comment type="caution">
    <text evidence="6">The sequence shown here is derived from an EMBL/GenBank/DDBJ whole genome shotgun (WGS) entry which is preliminary data.</text>
</comment>
<dbReference type="EMBL" id="JAGFBF010000005">
    <property type="protein sequence ID" value="MBO2990646.1"/>
    <property type="molecule type" value="Genomic_DNA"/>
</dbReference>
<feature type="DNA-binding region" description="H-T-H motif" evidence="4">
    <location>
        <begin position="37"/>
        <end position="56"/>
    </location>
</feature>
<dbReference type="Gene3D" id="1.10.10.60">
    <property type="entry name" value="Homeodomain-like"/>
    <property type="match status" value="1"/>
</dbReference>
<dbReference type="Pfam" id="PF16859">
    <property type="entry name" value="TetR_C_11"/>
    <property type="match status" value="1"/>
</dbReference>
<protein>
    <submittedName>
        <fullName evidence="6">TetR/AcrR family transcriptional regulator C-terminal ligand-binding domain-containing protein</fullName>
    </submittedName>
</protein>
<dbReference type="InterPro" id="IPR050109">
    <property type="entry name" value="HTH-type_TetR-like_transc_reg"/>
</dbReference>
<sequence>MTENTTRRGRRPAAQVRAEVVAATAELLREDGVSAVTFDRVATRSGASKTTLYKWWASPGELAAEAYFVTSKPALKFPDSGDIARDVGAQLRAFVRLLTTTHHGRVIAELIGAAQFDPSLAAAVSEKYTLPRRTLAMEYFARARERGQLRDDVDLALLVDQLWGACYNRLLVPDAPLDERFADALVVNVLHGAAAPAGSAEDAADPATDL</sequence>
<dbReference type="Pfam" id="PF00440">
    <property type="entry name" value="TetR_N"/>
    <property type="match status" value="1"/>
</dbReference>
<evidence type="ECO:0000256" key="2">
    <source>
        <dbReference type="ARBA" id="ARBA00023125"/>
    </source>
</evidence>
<dbReference type="PANTHER" id="PTHR30055">
    <property type="entry name" value="HTH-TYPE TRANSCRIPTIONAL REGULATOR RUTR"/>
    <property type="match status" value="1"/>
</dbReference>
<dbReference type="InterPro" id="IPR011075">
    <property type="entry name" value="TetR_C"/>
</dbReference>
<reference evidence="6" key="1">
    <citation type="submission" date="2021-03" db="EMBL/GenBank/DDBJ databases">
        <title>Leucobacter chromiisoli sp. nov., isolated from chromium-containing soil of chemical plant.</title>
        <authorList>
            <person name="Xu Z."/>
        </authorList>
    </citation>
    <scope>NUCLEOTIDE SEQUENCE</scope>
    <source>
        <strain evidence="6">K 70/01</strain>
    </source>
</reference>
<feature type="domain" description="HTH tetR-type" evidence="5">
    <location>
        <begin position="14"/>
        <end position="74"/>
    </location>
</feature>
<accession>A0A939QEX8</accession>
<proteinExistence type="predicted"/>
<evidence type="ECO:0000259" key="5">
    <source>
        <dbReference type="PROSITE" id="PS50977"/>
    </source>
</evidence>
<dbReference type="SUPFAM" id="SSF48498">
    <property type="entry name" value="Tetracyclin repressor-like, C-terminal domain"/>
    <property type="match status" value="1"/>
</dbReference>
<dbReference type="AlphaFoldDB" id="A0A939QEX8"/>
<dbReference type="PROSITE" id="PS50977">
    <property type="entry name" value="HTH_TETR_2"/>
    <property type="match status" value="1"/>
</dbReference>
<evidence type="ECO:0000313" key="7">
    <source>
        <dbReference type="Proteomes" id="UP000668403"/>
    </source>
</evidence>
<organism evidence="6 7">
    <name type="scientific">Leucobacter tardus</name>
    <dbReference type="NCBI Taxonomy" id="501483"/>
    <lineage>
        <taxon>Bacteria</taxon>
        <taxon>Bacillati</taxon>
        <taxon>Actinomycetota</taxon>
        <taxon>Actinomycetes</taxon>
        <taxon>Micrococcales</taxon>
        <taxon>Microbacteriaceae</taxon>
        <taxon>Leucobacter</taxon>
    </lineage>
</organism>
<dbReference type="Gene3D" id="1.10.357.10">
    <property type="entry name" value="Tetracycline Repressor, domain 2"/>
    <property type="match status" value="1"/>
</dbReference>
<evidence type="ECO:0000256" key="4">
    <source>
        <dbReference type="PROSITE-ProRule" id="PRU00335"/>
    </source>
</evidence>
<evidence type="ECO:0000256" key="3">
    <source>
        <dbReference type="ARBA" id="ARBA00023163"/>
    </source>
</evidence>
<gene>
    <name evidence="6" type="ORF">J4H85_11635</name>
</gene>